<keyword evidence="3" id="KW-1185">Reference proteome</keyword>
<organism evidence="2 3">
    <name type="scientific">Mesorhizobium waimense</name>
    <dbReference type="NCBI Taxonomy" id="1300307"/>
    <lineage>
        <taxon>Bacteria</taxon>
        <taxon>Pseudomonadati</taxon>
        <taxon>Pseudomonadota</taxon>
        <taxon>Alphaproteobacteria</taxon>
        <taxon>Hyphomicrobiales</taxon>
        <taxon>Phyllobacteriaceae</taxon>
        <taxon>Mesorhizobium</taxon>
    </lineage>
</organism>
<dbReference type="Gene3D" id="3.30.1330.60">
    <property type="entry name" value="OmpA-like domain"/>
    <property type="match status" value="1"/>
</dbReference>
<evidence type="ECO:0000259" key="1">
    <source>
        <dbReference type="Pfam" id="PF00691"/>
    </source>
</evidence>
<dbReference type="InterPro" id="IPR036737">
    <property type="entry name" value="OmpA-like_sf"/>
</dbReference>
<gene>
    <name evidence="2" type="ORF">D3227_23380</name>
</gene>
<evidence type="ECO:0000313" key="2">
    <source>
        <dbReference type="EMBL" id="RJT34239.1"/>
    </source>
</evidence>
<dbReference type="InterPro" id="IPR006665">
    <property type="entry name" value="OmpA-like"/>
</dbReference>
<comment type="caution">
    <text evidence="2">The sequence shown here is derived from an EMBL/GenBank/DDBJ whole genome shotgun (WGS) entry which is preliminary data.</text>
</comment>
<dbReference type="EMBL" id="QZWZ01000020">
    <property type="protein sequence ID" value="RJT34239.1"/>
    <property type="molecule type" value="Genomic_DNA"/>
</dbReference>
<evidence type="ECO:0000313" key="3">
    <source>
        <dbReference type="Proteomes" id="UP000272706"/>
    </source>
</evidence>
<name>A0A3A5KMS6_9HYPH</name>
<reference evidence="2 3" key="1">
    <citation type="submission" date="2018-09" db="EMBL/GenBank/DDBJ databases">
        <title>Mesorhizobium carmichaelinearum sp. nov. isolated from Carmichaelinea spp. root nodules in New Zealand.</title>
        <authorList>
            <person name="De Meyer S.E."/>
        </authorList>
    </citation>
    <scope>NUCLEOTIDE SEQUENCE [LARGE SCALE GENOMIC DNA]</scope>
    <source>
        <strain evidence="2 3">ICMP19557</strain>
    </source>
</reference>
<dbReference type="Proteomes" id="UP000272706">
    <property type="component" value="Unassembled WGS sequence"/>
</dbReference>
<dbReference type="SUPFAM" id="SSF103088">
    <property type="entry name" value="OmpA-like"/>
    <property type="match status" value="1"/>
</dbReference>
<feature type="domain" description="OmpA-like" evidence="1">
    <location>
        <begin position="166"/>
        <end position="257"/>
    </location>
</feature>
<dbReference type="OrthoDB" id="8067094at2"/>
<accession>A0A3A5KMS6</accession>
<protein>
    <recommendedName>
        <fullName evidence="1">OmpA-like domain-containing protein</fullName>
    </recommendedName>
</protein>
<proteinExistence type="predicted"/>
<dbReference type="AlphaFoldDB" id="A0A3A5KMS6"/>
<sequence>MHRRRALKMKMSFSLVLAFIVVAGSILSFGAAAQERELGPKCTQWNSFRVLFKKGDGKISDKSAKGLAAFIQEAGHECGYRLYATASKEGGYDKAYDIAGRRLSATGDFLKAQGVKPEMVLALSHWVDDGAADTNTARSAILYTLPKQGISCRQYEKRDPVQVHLFFYNQSSVISQQIKDDLDKFAASIRDARCNVELTALAAKEFTGSSAAKKNKELAKKRVKAIVDILTAAGIDSDRLIDTNVEYVGDKKPNVATSRLATASLM</sequence>
<dbReference type="Pfam" id="PF00691">
    <property type="entry name" value="OmpA"/>
    <property type="match status" value="1"/>
</dbReference>